<evidence type="ECO:0000313" key="2">
    <source>
        <dbReference type="Proteomes" id="UP000217154"/>
    </source>
</evidence>
<evidence type="ECO:0000313" key="1">
    <source>
        <dbReference type="EMBL" id="ATA56434.1"/>
    </source>
</evidence>
<organism evidence="1 2">
    <name type="scientific">Variovorax boronicumulans</name>
    <dbReference type="NCBI Taxonomy" id="436515"/>
    <lineage>
        <taxon>Bacteria</taxon>
        <taxon>Pseudomonadati</taxon>
        <taxon>Pseudomonadota</taxon>
        <taxon>Betaproteobacteria</taxon>
        <taxon>Burkholderiales</taxon>
        <taxon>Comamonadaceae</taxon>
        <taxon>Variovorax</taxon>
    </lineage>
</organism>
<dbReference type="Proteomes" id="UP000217154">
    <property type="component" value="Chromosome"/>
</dbReference>
<dbReference type="AlphaFoldDB" id="A0A250DQ72"/>
<dbReference type="Pfam" id="PF02566">
    <property type="entry name" value="OsmC"/>
    <property type="match status" value="1"/>
</dbReference>
<proteinExistence type="predicted"/>
<dbReference type="InterPro" id="IPR003718">
    <property type="entry name" value="OsmC/Ohr_fam"/>
</dbReference>
<sequence>MACSARGFFRARAARPFPVSRSSAMSSPQHIRQSMDTLASHFATHPQDALTQDKPATATLVSGLHFRVTGPTGESIATDMPKAIGGKAEAPSPGWFMRAALASCETTVIAMRAAQLGIALTTLEVVVGSQSDSRGLLGEPASVPAGPSRMHVAVRIAADGVPEQALRDLVHWAEAHSPVGSALRRAVPLEVAVQVGPA</sequence>
<dbReference type="PANTHER" id="PTHR35368:SF1">
    <property type="entry name" value="HYDROPEROXIDE REDUCTASE"/>
    <property type="match status" value="1"/>
</dbReference>
<dbReference type="InterPro" id="IPR036102">
    <property type="entry name" value="OsmC/Ohrsf"/>
</dbReference>
<dbReference type="PANTHER" id="PTHR35368">
    <property type="entry name" value="HYDROPEROXIDE REDUCTASE"/>
    <property type="match status" value="1"/>
</dbReference>
<dbReference type="InterPro" id="IPR015946">
    <property type="entry name" value="KH_dom-like_a/b"/>
</dbReference>
<gene>
    <name evidence="1" type="ORF">CKY39_26760</name>
</gene>
<dbReference type="InterPro" id="IPR052924">
    <property type="entry name" value="OsmC/Ohr_hydroprdx_reductase"/>
</dbReference>
<dbReference type="KEGG" id="vbo:CKY39_26760"/>
<dbReference type="SUPFAM" id="SSF82784">
    <property type="entry name" value="OsmC-like"/>
    <property type="match status" value="1"/>
</dbReference>
<dbReference type="Gene3D" id="3.30.300.20">
    <property type="match status" value="1"/>
</dbReference>
<accession>A0A250DQ72</accession>
<dbReference type="EMBL" id="CP023284">
    <property type="protein sequence ID" value="ATA56434.1"/>
    <property type="molecule type" value="Genomic_DNA"/>
</dbReference>
<reference evidence="1 2" key="1">
    <citation type="submission" date="2017-09" db="EMBL/GenBank/DDBJ databases">
        <title>The diverse metabolic capabilities of V. boronicumulans make it an excellent choice for continued studies on novel biodegradation.</title>
        <authorList>
            <person name="Sun S."/>
        </authorList>
    </citation>
    <scope>NUCLEOTIDE SEQUENCE [LARGE SCALE GENOMIC DNA]</scope>
    <source>
        <strain evidence="1 2">J1</strain>
    </source>
</reference>
<protein>
    <submittedName>
        <fullName evidence="1">Osmotically inducible protein OsmC</fullName>
    </submittedName>
</protein>
<name>A0A250DQ72_9BURK</name>